<dbReference type="GO" id="GO:0007389">
    <property type="term" value="P:pattern specification process"/>
    <property type="evidence" value="ECO:0007669"/>
    <property type="project" value="TreeGrafter"/>
</dbReference>
<dbReference type="PANTHER" id="PTHR21677:SF1">
    <property type="entry name" value="PROTEIN CRAMPED-LIKE"/>
    <property type="match status" value="1"/>
</dbReference>
<keyword evidence="2" id="KW-0539">Nucleus</keyword>
<evidence type="ECO:0000313" key="3">
    <source>
        <dbReference type="EMBL" id="CAI9260183.1"/>
    </source>
</evidence>
<dbReference type="AlphaFoldDB" id="A0AA35V1G6"/>
<dbReference type="GO" id="GO:0003682">
    <property type="term" value="F:chromatin binding"/>
    <property type="evidence" value="ECO:0007669"/>
    <property type="project" value="InterPro"/>
</dbReference>
<evidence type="ECO:0000256" key="2">
    <source>
        <dbReference type="ARBA" id="ARBA00023242"/>
    </source>
</evidence>
<organism evidence="3 4">
    <name type="scientific">Lactuca saligna</name>
    <name type="common">Willowleaf lettuce</name>
    <dbReference type="NCBI Taxonomy" id="75948"/>
    <lineage>
        <taxon>Eukaryota</taxon>
        <taxon>Viridiplantae</taxon>
        <taxon>Streptophyta</taxon>
        <taxon>Embryophyta</taxon>
        <taxon>Tracheophyta</taxon>
        <taxon>Spermatophyta</taxon>
        <taxon>Magnoliopsida</taxon>
        <taxon>eudicotyledons</taxon>
        <taxon>Gunneridae</taxon>
        <taxon>Pentapetalae</taxon>
        <taxon>asterids</taxon>
        <taxon>campanulids</taxon>
        <taxon>Asterales</taxon>
        <taxon>Asteraceae</taxon>
        <taxon>Cichorioideae</taxon>
        <taxon>Cichorieae</taxon>
        <taxon>Lactucinae</taxon>
        <taxon>Lactuca</taxon>
    </lineage>
</organism>
<dbReference type="Proteomes" id="UP001177003">
    <property type="component" value="Chromosome 0"/>
</dbReference>
<accession>A0AA35V1G6</accession>
<dbReference type="PANTHER" id="PTHR21677">
    <property type="entry name" value="CRAMPED PROTEIN"/>
    <property type="match status" value="1"/>
</dbReference>
<proteinExistence type="predicted"/>
<gene>
    <name evidence="3" type="ORF">LSALG_LOCUS1026</name>
</gene>
<keyword evidence="1" id="KW-0238">DNA-binding</keyword>
<evidence type="ECO:0000313" key="4">
    <source>
        <dbReference type="Proteomes" id="UP001177003"/>
    </source>
</evidence>
<name>A0AA35V1G6_LACSI</name>
<protein>
    <submittedName>
        <fullName evidence="3">Uncharacterized protein</fullName>
    </submittedName>
</protein>
<dbReference type="EMBL" id="OX465086">
    <property type="protein sequence ID" value="CAI9260183.1"/>
    <property type="molecule type" value="Genomic_DNA"/>
</dbReference>
<evidence type="ECO:0000256" key="1">
    <source>
        <dbReference type="ARBA" id="ARBA00023125"/>
    </source>
</evidence>
<sequence>MTCKWCSSTVAASGELKLVPYDAQTSNLSISQKWNQDSALIGSSPIFFLRYGWFGKGEEGNNINNGIGIGGSVGMGLSTLEWVDSLTNISVGDLLSEVSHNAVGPTLCHQQISYSCDSFDAAIAAHINKIIMPKIMDSHPPPFSLQFMMQRKHVMSFPSLRILRNY</sequence>
<dbReference type="GO" id="GO:0003677">
    <property type="term" value="F:DNA binding"/>
    <property type="evidence" value="ECO:0007669"/>
    <property type="project" value="UniProtKB-KW"/>
</dbReference>
<dbReference type="GO" id="GO:0005634">
    <property type="term" value="C:nucleus"/>
    <property type="evidence" value="ECO:0007669"/>
    <property type="project" value="TreeGrafter"/>
</dbReference>
<keyword evidence="4" id="KW-1185">Reference proteome</keyword>
<reference evidence="3" key="1">
    <citation type="submission" date="2023-04" db="EMBL/GenBank/DDBJ databases">
        <authorList>
            <person name="Vijverberg K."/>
            <person name="Xiong W."/>
            <person name="Schranz E."/>
        </authorList>
    </citation>
    <scope>NUCLEOTIDE SEQUENCE</scope>
</reference>
<dbReference type="InterPro" id="IPR055315">
    <property type="entry name" value="Cramped-like"/>
</dbReference>